<organism evidence="2">
    <name type="scientific">Caldithrix abyssi</name>
    <dbReference type="NCBI Taxonomy" id="187145"/>
    <lineage>
        <taxon>Bacteria</taxon>
        <taxon>Pseudomonadati</taxon>
        <taxon>Calditrichota</taxon>
        <taxon>Calditrichia</taxon>
        <taxon>Calditrichales</taxon>
        <taxon>Calditrichaceae</taxon>
        <taxon>Caldithrix</taxon>
    </lineage>
</organism>
<dbReference type="Proteomes" id="UP000886005">
    <property type="component" value="Unassembled WGS sequence"/>
</dbReference>
<dbReference type="Pfam" id="PF14229">
    <property type="entry name" value="DUF4332"/>
    <property type="match status" value="1"/>
</dbReference>
<proteinExistence type="predicted"/>
<dbReference type="Gene3D" id="1.10.150.20">
    <property type="entry name" value="5' to 3' exonuclease, C-terminal subdomain"/>
    <property type="match status" value="1"/>
</dbReference>
<dbReference type="AlphaFoldDB" id="A0A7V1LLF0"/>
<dbReference type="EMBL" id="DRLD01000156">
    <property type="protein sequence ID" value="HED10144.1"/>
    <property type="molecule type" value="Genomic_DNA"/>
</dbReference>
<sequence length="133" mass="14346">MNIEKIEGIGPAYAAKLAKAGIKTVNGLLKKGADPAGRKAISEESGVSGDKVLDFVNMADLFRIKGVSSQYAELLKGTGVDTVKELAQRNANNLHEAMVSTNKQKKLVRLVPSAKVVARWVEQAKNLPRVVNY</sequence>
<accession>A0A7V1LLF0</accession>
<name>A0A7V1LLF0_CALAY</name>
<evidence type="ECO:0000313" key="2">
    <source>
        <dbReference type="EMBL" id="HED10144.1"/>
    </source>
</evidence>
<comment type="caution">
    <text evidence="2">The sequence shown here is derived from an EMBL/GenBank/DDBJ whole genome shotgun (WGS) entry which is preliminary data.</text>
</comment>
<feature type="domain" description="DUF4332" evidence="1">
    <location>
        <begin position="7"/>
        <end position="127"/>
    </location>
</feature>
<gene>
    <name evidence="2" type="ORF">ENJ10_05620</name>
</gene>
<protein>
    <submittedName>
        <fullName evidence="2">DUF4332 domain-containing protein</fullName>
    </submittedName>
</protein>
<evidence type="ECO:0000259" key="1">
    <source>
        <dbReference type="Pfam" id="PF14229"/>
    </source>
</evidence>
<dbReference type="InterPro" id="IPR025567">
    <property type="entry name" value="DUF4332"/>
</dbReference>
<reference evidence="2" key="1">
    <citation type="journal article" date="2020" name="mSystems">
        <title>Genome- and Community-Level Interaction Insights into Carbon Utilization and Element Cycling Functions of Hydrothermarchaeota in Hydrothermal Sediment.</title>
        <authorList>
            <person name="Zhou Z."/>
            <person name="Liu Y."/>
            <person name="Xu W."/>
            <person name="Pan J."/>
            <person name="Luo Z.H."/>
            <person name="Li M."/>
        </authorList>
    </citation>
    <scope>NUCLEOTIDE SEQUENCE [LARGE SCALE GENOMIC DNA]</scope>
    <source>
        <strain evidence="2">HyVt-456</strain>
    </source>
</reference>